<feature type="signal peptide" evidence="2">
    <location>
        <begin position="1"/>
        <end position="21"/>
    </location>
</feature>
<evidence type="ECO:0000259" key="4">
    <source>
        <dbReference type="Pfam" id="PF13600"/>
    </source>
</evidence>
<protein>
    <recommendedName>
        <fullName evidence="7">Mucoidy inhibitor MuiA family protein</fullName>
    </recommendedName>
</protein>
<keyword evidence="1" id="KW-0175">Coiled coil</keyword>
<evidence type="ECO:0000256" key="1">
    <source>
        <dbReference type="SAM" id="Coils"/>
    </source>
</evidence>
<dbReference type="EMBL" id="CP022389">
    <property type="protein sequence ID" value="ATA93420.1"/>
    <property type="molecule type" value="Genomic_DNA"/>
</dbReference>
<feature type="domain" description="DUF4139" evidence="3">
    <location>
        <begin position="217"/>
        <end position="527"/>
    </location>
</feature>
<evidence type="ECO:0000313" key="5">
    <source>
        <dbReference type="EMBL" id="ATA93420.1"/>
    </source>
</evidence>
<dbReference type="PANTHER" id="PTHR31005">
    <property type="entry name" value="DUF4139 DOMAIN-CONTAINING PROTEIN"/>
    <property type="match status" value="1"/>
</dbReference>
<evidence type="ECO:0008006" key="7">
    <source>
        <dbReference type="Google" id="ProtNLM"/>
    </source>
</evidence>
<dbReference type="Pfam" id="PF13600">
    <property type="entry name" value="DUF4140"/>
    <property type="match status" value="1"/>
</dbReference>
<dbReference type="InterPro" id="IPR025554">
    <property type="entry name" value="DUF4140"/>
</dbReference>
<gene>
    <name evidence="5" type="ORF">CGC54_03250</name>
</gene>
<dbReference type="Pfam" id="PF13598">
    <property type="entry name" value="DUF4139"/>
    <property type="match status" value="1"/>
</dbReference>
<dbReference type="InterPro" id="IPR011935">
    <property type="entry name" value="CHP02231"/>
</dbReference>
<name>A0AAC9Z301_9FLAO</name>
<feature type="domain" description="DUF4140" evidence="4">
    <location>
        <begin position="33"/>
        <end position="133"/>
    </location>
</feature>
<dbReference type="PANTHER" id="PTHR31005:SF8">
    <property type="entry name" value="DUF4139 DOMAIN-CONTAINING PROTEIN"/>
    <property type="match status" value="1"/>
</dbReference>
<dbReference type="InterPro" id="IPR037291">
    <property type="entry name" value="DUF4139"/>
</dbReference>
<feature type="coiled-coil region" evidence="1">
    <location>
        <begin position="146"/>
        <end position="173"/>
    </location>
</feature>
<evidence type="ECO:0000256" key="2">
    <source>
        <dbReference type="SAM" id="SignalP"/>
    </source>
</evidence>
<sequence length="537" mass="61022">MMNKLLLFLSTFAWAPMFAQAPIFSHVKTEKAQVYFNGAEIQQTAKATLPKGTSEVILLNVANALDENTVQIKSLPNVMVLSVRFSNDPIDGIENHYISEMNQPIYNEMVRTEKEIQENQMQKNAVVKSLELLDKNQTLSGQNMSVAELSKLLEYYQNKRFELEKQIKILSEKGGTLQKKLNTLKFQLGTSKGQNNQNIGKLVLQVMNEKGGETPFEINYITHQARWTPFYEIRIDKINKPIALNYNANVTQFTGVDWKNIKIGLSSGYVNHQHQAPTLHPWFVDYQTQYIEEVVILKAPAAYTKNLETGALSANSSPISLENKSLNDLVVVNETQLNVNFDIDVPYTILSNGKNHSVSLKKLEIPVDFTHYTAPKLDNNVYLLAKLENYGKYNLLAGQANVVFENNYVGKTYINPQETQQQLQLSLGKDKKIVAERKLIAEKSENKILSSKKLQSFTYEITLRNNKNENVTVDVEDQYPISSEKTIKVSLGTTNEAINDAEKGILKWKVQLKPNETRKIRFSYQVESDKERNISGL</sequence>
<accession>A0AAC9Z301</accession>
<keyword evidence="2" id="KW-0732">Signal</keyword>
<dbReference type="Proteomes" id="UP000243753">
    <property type="component" value="Chromosome"/>
</dbReference>
<dbReference type="RefSeq" id="WP_095918530.1">
    <property type="nucleotide sequence ID" value="NZ_CP022389.1"/>
</dbReference>
<feature type="chain" id="PRO_5042165349" description="Mucoidy inhibitor MuiA family protein" evidence="2">
    <location>
        <begin position="22"/>
        <end position="537"/>
    </location>
</feature>
<proteinExistence type="predicted"/>
<reference evidence="6" key="1">
    <citation type="submission" date="2017-06" db="EMBL/GenBank/DDBJ databases">
        <title>Capnocytophaga spp. assemblies.</title>
        <authorList>
            <person name="Gulvik C.A."/>
        </authorList>
    </citation>
    <scope>NUCLEOTIDE SEQUENCE [LARGE SCALE GENOMIC DNA]</scope>
    <source>
        <strain evidence="6">H3936</strain>
    </source>
</reference>
<evidence type="ECO:0000259" key="3">
    <source>
        <dbReference type="Pfam" id="PF13598"/>
    </source>
</evidence>
<dbReference type="NCBIfam" id="TIGR02231">
    <property type="entry name" value="mucoidy inhibitor MuiA family protein"/>
    <property type="match status" value="1"/>
</dbReference>
<evidence type="ECO:0000313" key="6">
    <source>
        <dbReference type="Proteomes" id="UP000243753"/>
    </source>
</evidence>
<dbReference type="AlphaFoldDB" id="A0AAC9Z301"/>
<organism evidence="5 6">
    <name type="scientific">Capnocytophaga canimorsus</name>
    <dbReference type="NCBI Taxonomy" id="28188"/>
    <lineage>
        <taxon>Bacteria</taxon>
        <taxon>Pseudomonadati</taxon>
        <taxon>Bacteroidota</taxon>
        <taxon>Flavobacteriia</taxon>
        <taxon>Flavobacteriales</taxon>
        <taxon>Flavobacteriaceae</taxon>
        <taxon>Capnocytophaga</taxon>
    </lineage>
</organism>